<dbReference type="OrthoDB" id="7275387at2"/>
<evidence type="ECO:0000313" key="1">
    <source>
        <dbReference type="EMBL" id="RFD19783.1"/>
    </source>
</evidence>
<name>A0A371YZZ6_9PROT</name>
<dbReference type="EMBL" id="QUWV01000072">
    <property type="protein sequence ID" value="RFD19783.1"/>
    <property type="molecule type" value="Genomic_DNA"/>
</dbReference>
<gene>
    <name evidence="1" type="ORF">DY926_09540</name>
</gene>
<accession>A0A371YZZ6</accession>
<organism evidence="1 2">
    <name type="scientific">Komagataeibacter melaceti</name>
    <dbReference type="NCBI Taxonomy" id="2766577"/>
    <lineage>
        <taxon>Bacteria</taxon>
        <taxon>Pseudomonadati</taxon>
        <taxon>Pseudomonadota</taxon>
        <taxon>Alphaproteobacteria</taxon>
        <taxon>Acetobacterales</taxon>
        <taxon>Acetobacteraceae</taxon>
        <taxon>Komagataeibacter</taxon>
    </lineage>
</organism>
<reference evidence="1 2" key="1">
    <citation type="submission" date="2018-08" db="EMBL/GenBank/DDBJ databases">
        <title>Komagataeibacter sp. AV 382.</title>
        <authorList>
            <person name="Skraban J."/>
            <person name="Trcek J."/>
        </authorList>
    </citation>
    <scope>NUCLEOTIDE SEQUENCE [LARGE SCALE GENOMIC DNA]</scope>
    <source>
        <strain evidence="1 2">AV 382</strain>
    </source>
</reference>
<protein>
    <submittedName>
        <fullName evidence="1">Uncharacterized protein</fullName>
    </submittedName>
</protein>
<sequence length="71" mass="7989">MSGPYETPCARIYRRSASPFDVWVKKSLHDRFDTVCTESMPAEILTQFDSICRQAAPFTPPVPGSRPGRDN</sequence>
<dbReference type="Proteomes" id="UP000262371">
    <property type="component" value="Unassembled WGS sequence"/>
</dbReference>
<keyword evidence="2" id="KW-1185">Reference proteome</keyword>
<proteinExistence type="predicted"/>
<evidence type="ECO:0000313" key="2">
    <source>
        <dbReference type="Proteomes" id="UP000262371"/>
    </source>
</evidence>
<dbReference type="AlphaFoldDB" id="A0A371YZZ6"/>
<comment type="caution">
    <text evidence="1">The sequence shown here is derived from an EMBL/GenBank/DDBJ whole genome shotgun (WGS) entry which is preliminary data.</text>
</comment>
<dbReference type="RefSeq" id="WP_116703164.1">
    <property type="nucleotide sequence ID" value="NZ_QUWV01000072.1"/>
</dbReference>